<keyword evidence="6" id="KW-0808">Transferase</keyword>
<evidence type="ECO:0000313" key="6">
    <source>
        <dbReference type="EMBL" id="ODN68190.1"/>
    </source>
</evidence>
<keyword evidence="7" id="KW-1185">Reference proteome</keyword>
<dbReference type="SUPFAM" id="SSF55785">
    <property type="entry name" value="PYP-like sensor domain (PAS domain)"/>
    <property type="match status" value="2"/>
</dbReference>
<dbReference type="InterPro" id="IPR043128">
    <property type="entry name" value="Rev_trsase/Diguanyl_cyclase"/>
</dbReference>
<comment type="cofactor">
    <cofactor evidence="1">
        <name>Mg(2+)</name>
        <dbReference type="ChEBI" id="CHEBI:18420"/>
    </cofactor>
</comment>
<comment type="caution">
    <text evidence="6">The sequence shown here is derived from an EMBL/GenBank/DDBJ whole genome shotgun (WGS) entry which is preliminary data.</text>
</comment>
<name>A0A1E3GVV7_9GAMM</name>
<dbReference type="SMART" id="SM00086">
    <property type="entry name" value="PAC"/>
    <property type="match status" value="2"/>
</dbReference>
<dbReference type="PROSITE" id="PS50113">
    <property type="entry name" value="PAC"/>
    <property type="match status" value="2"/>
</dbReference>
<dbReference type="SMART" id="SM00267">
    <property type="entry name" value="GGDEF"/>
    <property type="match status" value="1"/>
</dbReference>
<dbReference type="GO" id="GO:0052621">
    <property type="term" value="F:diguanylate cyclase activity"/>
    <property type="evidence" value="ECO:0007669"/>
    <property type="project" value="UniProtKB-EC"/>
</dbReference>
<sequence length="468" mass="52916">MMQPPSEAKTESTNLTGNELLKHLSAVSPYLPGFIYQLCLTPEGRFYYSYTSPRVESLFGVTQQQLAEDASLLLKMIHPDDYQRVINESIESAESASAWHSEFRMLLKNGRIIWIEAYDTPIREADGTIVWTGYGNEITQRKNYETALNESETKFRAFVENANDIIYSLSLDGTLTYASPNWSEILGHPLTDVIGRNFEHFIHPDDISACHSFLQQVRHSRQKHSGIEYRIQHFNGHWCWHRSNVAPLFDRNGEVNSFTGIARDITEHKLMMQRMSYMAHHDTLTGLPNRASFTEHLNQAIVLSQREEQAVAVLFLDLDNFKPINDQHGHAIGDLLLQQVANRIQQCLRGADVVGRIGGDEFVVLLQNVHHVANAQNTAEKICECLSIAYEVDGKILHIGVSIGIALYPLHGNNAMQLVRYADEAMYEAKKLPDRIQVFASPPLGVGSNKHEETMPDDLSAKMADDQQ</sequence>
<dbReference type="InterPro" id="IPR029787">
    <property type="entry name" value="Nucleotide_cyclase"/>
</dbReference>
<dbReference type="AlphaFoldDB" id="A0A1E3GVV7"/>
<dbReference type="Pfam" id="PF00990">
    <property type="entry name" value="GGDEF"/>
    <property type="match status" value="1"/>
</dbReference>
<proteinExistence type="predicted"/>
<dbReference type="InterPro" id="IPR000014">
    <property type="entry name" value="PAS"/>
</dbReference>
<dbReference type="InterPro" id="IPR013655">
    <property type="entry name" value="PAS_fold_3"/>
</dbReference>
<dbReference type="SMART" id="SM00091">
    <property type="entry name" value="PAS"/>
    <property type="match status" value="2"/>
</dbReference>
<dbReference type="NCBIfam" id="TIGR00229">
    <property type="entry name" value="sensory_box"/>
    <property type="match status" value="2"/>
</dbReference>
<dbReference type="CDD" id="cd00130">
    <property type="entry name" value="PAS"/>
    <property type="match status" value="2"/>
</dbReference>
<dbReference type="PANTHER" id="PTHR46663">
    <property type="entry name" value="DIGUANYLATE CYCLASE DGCT-RELATED"/>
    <property type="match status" value="1"/>
</dbReference>
<feature type="domain" description="PAS" evidence="3">
    <location>
        <begin position="50"/>
        <end position="97"/>
    </location>
</feature>
<dbReference type="EMBL" id="MCRI01000001">
    <property type="protein sequence ID" value="ODN68190.1"/>
    <property type="molecule type" value="Genomic_DNA"/>
</dbReference>
<dbReference type="InterPro" id="IPR000700">
    <property type="entry name" value="PAS-assoc_C"/>
</dbReference>
<dbReference type="Proteomes" id="UP000094379">
    <property type="component" value="Unassembled WGS sequence"/>
</dbReference>
<evidence type="ECO:0000256" key="2">
    <source>
        <dbReference type="SAM" id="MobiDB-lite"/>
    </source>
</evidence>
<dbReference type="EC" id="2.7.7.65" evidence="6"/>
<dbReference type="Pfam" id="PF08447">
    <property type="entry name" value="PAS_3"/>
    <property type="match status" value="2"/>
</dbReference>
<dbReference type="NCBIfam" id="TIGR00254">
    <property type="entry name" value="GGDEF"/>
    <property type="match status" value="1"/>
</dbReference>
<dbReference type="InterPro" id="IPR001610">
    <property type="entry name" value="PAC"/>
</dbReference>
<feature type="domain" description="GGDEF" evidence="5">
    <location>
        <begin position="309"/>
        <end position="443"/>
    </location>
</feature>
<evidence type="ECO:0000259" key="5">
    <source>
        <dbReference type="PROSITE" id="PS50887"/>
    </source>
</evidence>
<organism evidence="6 7">
    <name type="scientific">Methylophaga muralis</name>
    <dbReference type="NCBI Taxonomy" id="291169"/>
    <lineage>
        <taxon>Bacteria</taxon>
        <taxon>Pseudomonadati</taxon>
        <taxon>Pseudomonadota</taxon>
        <taxon>Gammaproteobacteria</taxon>
        <taxon>Thiotrichales</taxon>
        <taxon>Piscirickettsiaceae</taxon>
        <taxon>Methylophaga</taxon>
    </lineage>
</organism>
<keyword evidence="6" id="KW-0548">Nucleotidyltransferase</keyword>
<dbReference type="PROSITE" id="PS50112">
    <property type="entry name" value="PAS"/>
    <property type="match status" value="2"/>
</dbReference>
<dbReference type="PANTHER" id="PTHR46663:SF3">
    <property type="entry name" value="SLL0267 PROTEIN"/>
    <property type="match status" value="1"/>
</dbReference>
<feature type="domain" description="PAC" evidence="4">
    <location>
        <begin position="99"/>
        <end position="150"/>
    </location>
</feature>
<feature type="compositionally biased region" description="Basic and acidic residues" evidence="2">
    <location>
        <begin position="449"/>
        <end position="468"/>
    </location>
</feature>
<dbReference type="Gene3D" id="3.30.450.20">
    <property type="entry name" value="PAS domain"/>
    <property type="match status" value="2"/>
</dbReference>
<feature type="domain" description="PAS" evidence="3">
    <location>
        <begin position="151"/>
        <end position="221"/>
    </location>
</feature>
<dbReference type="FunFam" id="3.30.70.270:FF:000001">
    <property type="entry name" value="Diguanylate cyclase domain protein"/>
    <property type="match status" value="1"/>
</dbReference>
<reference evidence="6 7" key="1">
    <citation type="submission" date="2016-07" db="EMBL/GenBank/DDBJ databases">
        <title>Draft Genome Sequence of Methylophaga muralis Bur 1.</title>
        <authorList>
            <person name="Vasilenko O.V."/>
            <person name="Doronina N.V."/>
            <person name="Shmareva M.N."/>
            <person name="Tarlachkov S.V."/>
            <person name="Mustakhimov I."/>
            <person name="Trotsenko Y.A."/>
        </authorList>
    </citation>
    <scope>NUCLEOTIDE SEQUENCE [LARGE SCALE GENOMIC DNA]</scope>
    <source>
        <strain evidence="6 7">Bur 1</strain>
    </source>
</reference>
<protein>
    <submittedName>
        <fullName evidence="6">Putative diguanylate cyclase YegE</fullName>
        <ecNumber evidence="6">2.7.7.65</ecNumber>
    </submittedName>
</protein>
<evidence type="ECO:0000313" key="7">
    <source>
        <dbReference type="Proteomes" id="UP000094379"/>
    </source>
</evidence>
<dbReference type="InterPro" id="IPR035965">
    <property type="entry name" value="PAS-like_dom_sf"/>
</dbReference>
<dbReference type="STRING" id="291169.A9E74_00162"/>
<dbReference type="InterPro" id="IPR052163">
    <property type="entry name" value="DGC-Regulatory_Protein"/>
</dbReference>
<dbReference type="RefSeq" id="WP_069294767.1">
    <property type="nucleotide sequence ID" value="NZ_MCRI01000001.1"/>
</dbReference>
<evidence type="ECO:0000256" key="1">
    <source>
        <dbReference type="ARBA" id="ARBA00001946"/>
    </source>
</evidence>
<dbReference type="InterPro" id="IPR000160">
    <property type="entry name" value="GGDEF_dom"/>
</dbReference>
<evidence type="ECO:0000259" key="3">
    <source>
        <dbReference type="PROSITE" id="PS50112"/>
    </source>
</evidence>
<feature type="region of interest" description="Disordered" evidence="2">
    <location>
        <begin position="443"/>
        <end position="468"/>
    </location>
</feature>
<dbReference type="CDD" id="cd01949">
    <property type="entry name" value="GGDEF"/>
    <property type="match status" value="1"/>
</dbReference>
<dbReference type="Gene3D" id="3.30.70.270">
    <property type="match status" value="1"/>
</dbReference>
<accession>A0A1E3GVV7</accession>
<evidence type="ECO:0000259" key="4">
    <source>
        <dbReference type="PROSITE" id="PS50113"/>
    </source>
</evidence>
<dbReference type="PROSITE" id="PS50887">
    <property type="entry name" value="GGDEF"/>
    <property type="match status" value="1"/>
</dbReference>
<gene>
    <name evidence="6" type="primary">yegE_1</name>
    <name evidence="6" type="ORF">A9E74_00162</name>
</gene>
<feature type="domain" description="PAC" evidence="4">
    <location>
        <begin position="225"/>
        <end position="277"/>
    </location>
</feature>
<dbReference type="SUPFAM" id="SSF55073">
    <property type="entry name" value="Nucleotide cyclase"/>
    <property type="match status" value="1"/>
</dbReference>